<dbReference type="SUPFAM" id="SSF81653">
    <property type="entry name" value="Calcium ATPase, transduction domain A"/>
    <property type="match status" value="1"/>
</dbReference>
<dbReference type="Gene3D" id="2.70.150.10">
    <property type="entry name" value="Calcium-transporting ATPase, cytoplasmic transduction domain A"/>
    <property type="match status" value="1"/>
</dbReference>
<organism evidence="17 18">
    <name type="scientific">Alishewanella tabrizica</name>
    <dbReference type="NCBI Taxonomy" id="671278"/>
    <lineage>
        <taxon>Bacteria</taxon>
        <taxon>Pseudomonadati</taxon>
        <taxon>Pseudomonadota</taxon>
        <taxon>Gammaproteobacteria</taxon>
        <taxon>Alteromonadales</taxon>
        <taxon>Alteromonadaceae</taxon>
        <taxon>Alishewanella</taxon>
    </lineage>
</organism>
<accession>A0ABQ2WU80</accession>
<feature type="transmembrane region" description="Helical" evidence="15">
    <location>
        <begin position="249"/>
        <end position="267"/>
    </location>
</feature>
<dbReference type="Proteomes" id="UP000634667">
    <property type="component" value="Unassembled WGS sequence"/>
</dbReference>
<evidence type="ECO:0000256" key="14">
    <source>
        <dbReference type="ARBA" id="ARBA00023136"/>
    </source>
</evidence>
<evidence type="ECO:0000259" key="16">
    <source>
        <dbReference type="PROSITE" id="PS50846"/>
    </source>
</evidence>
<dbReference type="InterPro" id="IPR001757">
    <property type="entry name" value="P_typ_ATPase"/>
</dbReference>
<dbReference type="PANTHER" id="PTHR43520:SF5">
    <property type="entry name" value="CATION-TRANSPORTING P-TYPE ATPASE-RELATED"/>
    <property type="match status" value="1"/>
</dbReference>
<dbReference type="InterPro" id="IPR008250">
    <property type="entry name" value="ATPase_P-typ_transduc_dom_A_sf"/>
</dbReference>
<dbReference type="SUPFAM" id="SSF56784">
    <property type="entry name" value="HAD-like"/>
    <property type="match status" value="1"/>
</dbReference>
<evidence type="ECO:0000256" key="13">
    <source>
        <dbReference type="ARBA" id="ARBA00023065"/>
    </source>
</evidence>
<keyword evidence="5" id="KW-0597">Phosphoprotein</keyword>
<keyword evidence="3" id="KW-0813">Transport</keyword>
<dbReference type="CDD" id="cd02079">
    <property type="entry name" value="P-type_ATPase_HM"/>
    <property type="match status" value="1"/>
</dbReference>
<evidence type="ECO:0000256" key="1">
    <source>
        <dbReference type="ARBA" id="ARBA00004651"/>
    </source>
</evidence>
<feature type="transmembrane region" description="Helical" evidence="15">
    <location>
        <begin position="453"/>
        <end position="482"/>
    </location>
</feature>
<feature type="domain" description="HMA" evidence="16">
    <location>
        <begin position="92"/>
        <end position="158"/>
    </location>
</feature>
<keyword evidence="18" id="KW-1185">Reference proteome</keyword>
<feature type="transmembrane region" description="Helical" evidence="15">
    <location>
        <begin position="212"/>
        <end position="229"/>
    </location>
</feature>
<dbReference type="InterPro" id="IPR027256">
    <property type="entry name" value="P-typ_ATPase_IB"/>
</dbReference>
<dbReference type="InterPro" id="IPR023214">
    <property type="entry name" value="HAD_sf"/>
</dbReference>
<evidence type="ECO:0000256" key="7">
    <source>
        <dbReference type="ARBA" id="ARBA00022723"/>
    </source>
</evidence>
<evidence type="ECO:0000256" key="15">
    <source>
        <dbReference type="RuleBase" id="RU362081"/>
    </source>
</evidence>
<dbReference type="Gene3D" id="3.40.50.1000">
    <property type="entry name" value="HAD superfamily/HAD-like"/>
    <property type="match status" value="1"/>
</dbReference>
<keyword evidence="6 15" id="KW-0812">Transmembrane</keyword>
<feature type="transmembrane region" description="Helical" evidence="15">
    <location>
        <begin position="180"/>
        <end position="200"/>
    </location>
</feature>
<dbReference type="InterPro" id="IPR036163">
    <property type="entry name" value="HMA_dom_sf"/>
</dbReference>
<dbReference type="Pfam" id="PF00122">
    <property type="entry name" value="E1-E2_ATPase"/>
    <property type="match status" value="1"/>
</dbReference>
<dbReference type="InterPro" id="IPR021993">
    <property type="entry name" value="ATPase-cat-bd"/>
</dbReference>
<evidence type="ECO:0000313" key="18">
    <source>
        <dbReference type="Proteomes" id="UP000634667"/>
    </source>
</evidence>
<dbReference type="NCBIfam" id="TIGR01511">
    <property type="entry name" value="ATPase-IB1_Cu"/>
    <property type="match status" value="1"/>
</dbReference>
<evidence type="ECO:0000256" key="6">
    <source>
        <dbReference type="ARBA" id="ARBA00022692"/>
    </source>
</evidence>
<evidence type="ECO:0000256" key="5">
    <source>
        <dbReference type="ARBA" id="ARBA00022553"/>
    </source>
</evidence>
<protein>
    <submittedName>
        <fullName evidence="17">Copper-translocating P-type ATPase</fullName>
    </submittedName>
</protein>
<evidence type="ECO:0000256" key="4">
    <source>
        <dbReference type="ARBA" id="ARBA00022475"/>
    </source>
</evidence>
<keyword evidence="11" id="KW-1278">Translocase</keyword>
<comment type="caution">
    <text evidence="17">The sequence shown here is derived from an EMBL/GenBank/DDBJ whole genome shotgun (WGS) entry which is preliminary data.</text>
</comment>
<evidence type="ECO:0000256" key="12">
    <source>
        <dbReference type="ARBA" id="ARBA00022989"/>
    </source>
</evidence>
<dbReference type="Pfam" id="PF12156">
    <property type="entry name" value="ATPase-cat_bd"/>
    <property type="match status" value="1"/>
</dbReference>
<evidence type="ECO:0000256" key="8">
    <source>
        <dbReference type="ARBA" id="ARBA00022741"/>
    </source>
</evidence>
<dbReference type="RefSeq" id="WP_189483963.1">
    <property type="nucleotide sequence ID" value="NZ_BMYR01000013.1"/>
</dbReference>
<dbReference type="PRINTS" id="PR00119">
    <property type="entry name" value="CATATPASE"/>
</dbReference>
<feature type="transmembrane region" description="Helical" evidence="15">
    <location>
        <begin position="429"/>
        <end position="447"/>
    </location>
</feature>
<gene>
    <name evidence="17" type="ORF">GCM10008111_29080</name>
</gene>
<sequence length="793" mass="87306">MTAVPCFHCHEPVLTGSRFTAVLAEQTQHFCCAGCQAVAETIFENGLSDYYQFRTESAVKVSAMPEHLLAELASYDHPDVLADISRQHEQLTEIELSISGMSCAACAWLIEKKLKQQPHISSANINASTQRALIRFDSQTLPLSHILKLINTLGYQASPFVADNEEHVFKQELNRYLKRLAVSGILTMQVMMLAFALYFGEYTGIDTSHEGYLRWISMLLTIPVVVYAAKPFVISAWRSTKARQMNMDVPVTLALYYTFFASSYATVFQTGEVYFESVCMFTFLLQLGKFFEFRARAQAREATSNLLKIMPVTATLVTEQGPQSTSARRLQAGDLILVKAGETLAADGVVHEGTSSVDESMLTGEYRPITKTLGDTVLAGSVNHDGLLTINVTAPLAHSRLGQIIQLQQQTLSQKPKLVEKTDKLAKYFVERLLVIAVLTFLLWYFWWNPDRAFWVTLSVLVATCPCALSLATPTAITCALARLNRRGILIKNAQALETLPDISHIIFDKTGTLTEGKFSVSRVIPLHETQDDAAMLNLIANLERYSEHPIARAFLPYFTQALALDSIQVKIGAGISAYWQGQHIRVGSAAFCEITPVSEAMVYLRIGEQPMAAIQLEDKLRPEVPLLIKTLQQQGYQLGMLTGDHSSQAEYVSNQLHLNFMVKGCSPEQKVAEIQSFIAKGAKVLMLGDGINDSPGFNASHVSVAVHSGTDLSKNQADVVLLQPDIGLVAQLLQGGNTTARVIKQNLGWSVGYNLIIIPLAVAGFVSPYIAVIGMSFSSLLVVSNSLRLLKK</sequence>
<comment type="similarity">
    <text evidence="2 15">Belongs to the cation transport ATPase (P-type) (TC 3.A.3) family. Type IB subfamily.</text>
</comment>
<evidence type="ECO:0000256" key="11">
    <source>
        <dbReference type="ARBA" id="ARBA00022967"/>
    </source>
</evidence>
<dbReference type="InterPro" id="IPR023299">
    <property type="entry name" value="ATPase_P-typ_cyto_dom_N"/>
</dbReference>
<dbReference type="EMBL" id="BMYR01000013">
    <property type="protein sequence ID" value="GGW71156.1"/>
    <property type="molecule type" value="Genomic_DNA"/>
</dbReference>
<reference evidence="18" key="1">
    <citation type="journal article" date="2019" name="Int. J. Syst. Evol. Microbiol.">
        <title>The Global Catalogue of Microorganisms (GCM) 10K type strain sequencing project: providing services to taxonomists for standard genome sequencing and annotation.</title>
        <authorList>
            <consortium name="The Broad Institute Genomics Platform"/>
            <consortium name="The Broad Institute Genome Sequencing Center for Infectious Disease"/>
            <person name="Wu L."/>
            <person name="Ma J."/>
        </authorList>
    </citation>
    <scope>NUCLEOTIDE SEQUENCE [LARGE SCALE GENOMIC DNA]</scope>
    <source>
        <strain evidence="18">KCTC 23723</strain>
    </source>
</reference>
<dbReference type="CDD" id="cd00371">
    <property type="entry name" value="HMA"/>
    <property type="match status" value="1"/>
</dbReference>
<keyword evidence="12 15" id="KW-1133">Transmembrane helix</keyword>
<dbReference type="NCBIfam" id="TIGR01494">
    <property type="entry name" value="ATPase_P-type"/>
    <property type="match status" value="1"/>
</dbReference>
<dbReference type="InterPro" id="IPR023298">
    <property type="entry name" value="ATPase_P-typ_TM_dom_sf"/>
</dbReference>
<evidence type="ECO:0000256" key="2">
    <source>
        <dbReference type="ARBA" id="ARBA00006024"/>
    </source>
</evidence>
<keyword evidence="9 15" id="KW-0067">ATP-binding</keyword>
<dbReference type="InterPro" id="IPR006121">
    <property type="entry name" value="HMA_dom"/>
</dbReference>
<feature type="transmembrane region" description="Helical" evidence="15">
    <location>
        <begin position="273"/>
        <end position="291"/>
    </location>
</feature>
<keyword evidence="8 15" id="KW-0547">Nucleotide-binding</keyword>
<keyword evidence="7 15" id="KW-0479">Metal-binding</keyword>
<dbReference type="InterPro" id="IPR018303">
    <property type="entry name" value="ATPase_P-typ_P_site"/>
</dbReference>
<dbReference type="NCBIfam" id="TIGR01512">
    <property type="entry name" value="ATPase-IB2_Cd"/>
    <property type="match status" value="1"/>
</dbReference>
<proteinExistence type="inferred from homology"/>
<comment type="subcellular location">
    <subcellularLocation>
        <location evidence="1">Cell membrane</location>
        <topology evidence="1">Multi-pass membrane protein</topology>
    </subcellularLocation>
</comment>
<dbReference type="PRINTS" id="PR00943">
    <property type="entry name" value="CUATPASE"/>
</dbReference>
<dbReference type="InterPro" id="IPR059000">
    <property type="entry name" value="ATPase_P-type_domA"/>
</dbReference>
<dbReference type="SUPFAM" id="SSF55008">
    <property type="entry name" value="HMA, heavy metal-associated domain"/>
    <property type="match status" value="1"/>
</dbReference>
<keyword evidence="10" id="KW-0460">Magnesium</keyword>
<dbReference type="PROSITE" id="PS00154">
    <property type="entry name" value="ATPASE_E1_E2"/>
    <property type="match status" value="1"/>
</dbReference>
<name>A0ABQ2WU80_9ALTE</name>
<dbReference type="PROSITE" id="PS50846">
    <property type="entry name" value="HMA_2"/>
    <property type="match status" value="1"/>
</dbReference>
<keyword evidence="14 15" id="KW-0472">Membrane</keyword>
<dbReference type="SUPFAM" id="SSF81665">
    <property type="entry name" value="Calcium ATPase, transmembrane domain M"/>
    <property type="match status" value="1"/>
</dbReference>
<dbReference type="Pfam" id="PF00403">
    <property type="entry name" value="HMA"/>
    <property type="match status" value="1"/>
</dbReference>
<keyword evidence="13" id="KW-0406">Ion transport</keyword>
<evidence type="ECO:0000313" key="17">
    <source>
        <dbReference type="EMBL" id="GGW71156.1"/>
    </source>
</evidence>
<keyword evidence="4 15" id="KW-1003">Cell membrane</keyword>
<dbReference type="NCBIfam" id="TIGR01525">
    <property type="entry name" value="ATPase-IB_hvy"/>
    <property type="match status" value="1"/>
</dbReference>
<dbReference type="Pfam" id="PF00702">
    <property type="entry name" value="Hydrolase"/>
    <property type="match status" value="1"/>
</dbReference>
<dbReference type="InterPro" id="IPR036412">
    <property type="entry name" value="HAD-like_sf"/>
</dbReference>
<dbReference type="Gene3D" id="3.30.70.100">
    <property type="match status" value="1"/>
</dbReference>
<feature type="transmembrane region" description="Helical" evidence="15">
    <location>
        <begin position="748"/>
        <end position="767"/>
    </location>
</feature>
<evidence type="ECO:0000256" key="10">
    <source>
        <dbReference type="ARBA" id="ARBA00022842"/>
    </source>
</evidence>
<dbReference type="PANTHER" id="PTHR43520">
    <property type="entry name" value="ATP7, ISOFORM B"/>
    <property type="match status" value="1"/>
</dbReference>
<evidence type="ECO:0000256" key="3">
    <source>
        <dbReference type="ARBA" id="ARBA00022448"/>
    </source>
</evidence>
<evidence type="ECO:0000256" key="9">
    <source>
        <dbReference type="ARBA" id="ARBA00022840"/>
    </source>
</evidence>
<dbReference type="Gene3D" id="3.40.1110.10">
    <property type="entry name" value="Calcium-transporting ATPase, cytoplasmic domain N"/>
    <property type="match status" value="1"/>
</dbReference>